<evidence type="ECO:0000256" key="1">
    <source>
        <dbReference type="ARBA" id="ARBA00009080"/>
    </source>
</evidence>
<dbReference type="InterPro" id="IPR002204">
    <property type="entry name" value="3-OH-isobutyrate_DH-rel_CS"/>
</dbReference>
<dbReference type="InterPro" id="IPR006115">
    <property type="entry name" value="6PGDH_NADP-bd"/>
</dbReference>
<dbReference type="PANTHER" id="PTHR43060:SF15">
    <property type="entry name" value="3-HYDROXYISOBUTYRATE DEHYDROGENASE-LIKE 1, MITOCHONDRIAL-RELATED"/>
    <property type="match status" value="1"/>
</dbReference>
<protein>
    <submittedName>
        <fullName evidence="7">3-hydroxyisobutyrate dehydrogenase</fullName>
    </submittedName>
</protein>
<evidence type="ECO:0000313" key="7">
    <source>
        <dbReference type="EMBL" id="PYE19665.1"/>
    </source>
</evidence>
<evidence type="ECO:0000259" key="5">
    <source>
        <dbReference type="Pfam" id="PF03446"/>
    </source>
</evidence>
<dbReference type="Pfam" id="PF14833">
    <property type="entry name" value="NAD_binding_11"/>
    <property type="match status" value="1"/>
</dbReference>
<accession>A0A2V4THD5</accession>
<dbReference type="PROSITE" id="PS00895">
    <property type="entry name" value="3_HYDROXYISOBUT_DH"/>
    <property type="match status" value="1"/>
</dbReference>
<proteinExistence type="inferred from homology"/>
<reference evidence="7 8" key="1">
    <citation type="submission" date="2018-06" db="EMBL/GenBank/DDBJ databases">
        <title>Genomic Encyclopedia of Type Strains, Phase IV (KMG-V): Genome sequencing to study the core and pangenomes of soil and plant-associated prokaryotes.</title>
        <authorList>
            <person name="Whitman W."/>
        </authorList>
    </citation>
    <scope>NUCLEOTIDE SEQUENCE [LARGE SCALE GENOMIC DNA]</scope>
    <source>
        <strain evidence="7 8">SRCL-318</strain>
    </source>
</reference>
<dbReference type="GO" id="GO:0051287">
    <property type="term" value="F:NAD binding"/>
    <property type="evidence" value="ECO:0007669"/>
    <property type="project" value="InterPro"/>
</dbReference>
<dbReference type="GO" id="GO:0016054">
    <property type="term" value="P:organic acid catabolic process"/>
    <property type="evidence" value="ECO:0007669"/>
    <property type="project" value="UniProtKB-ARBA"/>
</dbReference>
<name>A0A2V4THD5_9BURK</name>
<keyword evidence="2" id="KW-0560">Oxidoreductase</keyword>
<sequence>MTQAVILPAVGFIGLGIMGGAMAARIAAGGYPLHVYNRTRSKADALVAAGAHWHDTPAALAKQADIVISIVGMPEDVRALYEGEFGLIANAREGAVLIDMTTSSPALASELCAFAAARGIAMLDAPVSGGDVGAREGRLSVMVGGEAEALERATPVLRCLGANIVHLGGAGAGQHAKLCNQIVIAATMLGVCEGLAYAQRAGLDAPTVLGAIGGGAAGGFLLNNLGPKIARADYAPGFFVEHFLKDMRIASEEVAAMGGDLPALELARRLYRELADAGHARSGTQALFSLYDAGVPRNAEAGQ</sequence>
<dbReference type="Gene3D" id="1.10.1040.10">
    <property type="entry name" value="N-(1-d-carboxylethyl)-l-norvaline Dehydrogenase, domain 2"/>
    <property type="match status" value="1"/>
</dbReference>
<evidence type="ECO:0000259" key="6">
    <source>
        <dbReference type="Pfam" id="PF14833"/>
    </source>
</evidence>
<dbReference type="InterPro" id="IPR008927">
    <property type="entry name" value="6-PGluconate_DH-like_C_sf"/>
</dbReference>
<dbReference type="RefSeq" id="WP_110856332.1">
    <property type="nucleotide sequence ID" value="NZ_QJSQ01000019.1"/>
</dbReference>
<keyword evidence="3" id="KW-0520">NAD</keyword>
<feature type="domain" description="6-phosphogluconate dehydrogenase NADP-binding" evidence="5">
    <location>
        <begin position="10"/>
        <end position="168"/>
    </location>
</feature>
<dbReference type="GO" id="GO:0016491">
    <property type="term" value="F:oxidoreductase activity"/>
    <property type="evidence" value="ECO:0007669"/>
    <property type="project" value="UniProtKB-KW"/>
</dbReference>
<organism evidence="7 8">
    <name type="scientific">Paraburkholderia silvatlantica</name>
    <dbReference type="NCBI Taxonomy" id="321895"/>
    <lineage>
        <taxon>Bacteria</taxon>
        <taxon>Pseudomonadati</taxon>
        <taxon>Pseudomonadota</taxon>
        <taxon>Betaproteobacteria</taxon>
        <taxon>Burkholderiales</taxon>
        <taxon>Burkholderiaceae</taxon>
        <taxon>Paraburkholderia</taxon>
    </lineage>
</organism>
<dbReference type="Pfam" id="PF03446">
    <property type="entry name" value="NAD_binding_2"/>
    <property type="match status" value="1"/>
</dbReference>
<dbReference type="Gene3D" id="3.40.50.720">
    <property type="entry name" value="NAD(P)-binding Rossmann-like Domain"/>
    <property type="match status" value="1"/>
</dbReference>
<dbReference type="OrthoDB" id="9777604at2"/>
<feature type="domain" description="3-hydroxyisobutyrate dehydrogenase-like NAD-binding" evidence="6">
    <location>
        <begin position="171"/>
        <end position="290"/>
    </location>
</feature>
<comment type="similarity">
    <text evidence="1">Belongs to the HIBADH-related family.</text>
</comment>
<dbReference type="InterPro" id="IPR029154">
    <property type="entry name" value="HIBADH-like_NADP-bd"/>
</dbReference>
<dbReference type="Proteomes" id="UP000247772">
    <property type="component" value="Unassembled WGS sequence"/>
</dbReference>
<dbReference type="GO" id="GO:0050661">
    <property type="term" value="F:NADP binding"/>
    <property type="evidence" value="ECO:0007669"/>
    <property type="project" value="InterPro"/>
</dbReference>
<feature type="active site" evidence="4">
    <location>
        <position position="177"/>
    </location>
</feature>
<dbReference type="AlphaFoldDB" id="A0A2V4THD5"/>
<dbReference type="InterPro" id="IPR036291">
    <property type="entry name" value="NAD(P)-bd_dom_sf"/>
</dbReference>
<dbReference type="SUPFAM" id="SSF48179">
    <property type="entry name" value="6-phosphogluconate dehydrogenase C-terminal domain-like"/>
    <property type="match status" value="1"/>
</dbReference>
<dbReference type="InterPro" id="IPR015815">
    <property type="entry name" value="HIBADH-related"/>
</dbReference>
<gene>
    <name evidence="7" type="ORF">C7410_119107</name>
</gene>
<dbReference type="PIRSF" id="PIRSF000103">
    <property type="entry name" value="HIBADH"/>
    <property type="match status" value="1"/>
</dbReference>
<dbReference type="PANTHER" id="PTHR43060">
    <property type="entry name" value="3-HYDROXYISOBUTYRATE DEHYDROGENASE-LIKE 1, MITOCHONDRIAL-RELATED"/>
    <property type="match status" value="1"/>
</dbReference>
<comment type="caution">
    <text evidence="7">The sequence shown here is derived from an EMBL/GenBank/DDBJ whole genome shotgun (WGS) entry which is preliminary data.</text>
</comment>
<dbReference type="SUPFAM" id="SSF51735">
    <property type="entry name" value="NAD(P)-binding Rossmann-fold domains"/>
    <property type="match status" value="1"/>
</dbReference>
<evidence type="ECO:0000256" key="4">
    <source>
        <dbReference type="PIRSR" id="PIRSR000103-1"/>
    </source>
</evidence>
<evidence type="ECO:0000313" key="8">
    <source>
        <dbReference type="Proteomes" id="UP000247772"/>
    </source>
</evidence>
<evidence type="ECO:0000256" key="2">
    <source>
        <dbReference type="ARBA" id="ARBA00023002"/>
    </source>
</evidence>
<dbReference type="EMBL" id="QJSQ01000019">
    <property type="protein sequence ID" value="PYE19665.1"/>
    <property type="molecule type" value="Genomic_DNA"/>
</dbReference>
<dbReference type="InterPro" id="IPR013328">
    <property type="entry name" value="6PGD_dom2"/>
</dbReference>
<evidence type="ECO:0000256" key="3">
    <source>
        <dbReference type="ARBA" id="ARBA00023027"/>
    </source>
</evidence>